<dbReference type="SUPFAM" id="SSF55811">
    <property type="entry name" value="Nudix"/>
    <property type="match status" value="1"/>
</dbReference>
<accession>A0A5N6L1X8</accession>
<feature type="region of interest" description="Disordered" evidence="2">
    <location>
        <begin position="1"/>
        <end position="21"/>
    </location>
</feature>
<dbReference type="EMBL" id="VIBQ01000066">
    <property type="protein sequence ID" value="KAB8576193.1"/>
    <property type="molecule type" value="Genomic_DNA"/>
</dbReference>
<dbReference type="GO" id="GO:0003676">
    <property type="term" value="F:nucleic acid binding"/>
    <property type="evidence" value="ECO:0007669"/>
    <property type="project" value="InterPro"/>
</dbReference>
<dbReference type="OrthoDB" id="17212at2759"/>
<dbReference type="GO" id="GO:0005634">
    <property type="term" value="C:nucleus"/>
    <property type="evidence" value="ECO:0007669"/>
    <property type="project" value="TreeGrafter"/>
</dbReference>
<evidence type="ECO:0000259" key="3">
    <source>
        <dbReference type="PROSITE" id="PS51462"/>
    </source>
</evidence>
<organism evidence="4 5">
    <name type="scientific">Carpinus fangiana</name>
    <dbReference type="NCBI Taxonomy" id="176857"/>
    <lineage>
        <taxon>Eukaryota</taxon>
        <taxon>Viridiplantae</taxon>
        <taxon>Streptophyta</taxon>
        <taxon>Embryophyta</taxon>
        <taxon>Tracheophyta</taxon>
        <taxon>Spermatophyta</taxon>
        <taxon>Magnoliopsida</taxon>
        <taxon>eudicotyledons</taxon>
        <taxon>Gunneridae</taxon>
        <taxon>Pentapetalae</taxon>
        <taxon>rosids</taxon>
        <taxon>fabids</taxon>
        <taxon>Fagales</taxon>
        <taxon>Betulaceae</taxon>
        <taxon>Carpinus</taxon>
    </lineage>
</organism>
<dbReference type="InterPro" id="IPR015797">
    <property type="entry name" value="NUDIX_hydrolase-like_dom_sf"/>
</dbReference>
<dbReference type="FunFam" id="3.30.70.330:FF:000503">
    <property type="entry name" value="Calcineurin binding protein, putative"/>
    <property type="match status" value="1"/>
</dbReference>
<feature type="region of interest" description="Disordered" evidence="2">
    <location>
        <begin position="557"/>
        <end position="630"/>
    </location>
</feature>
<dbReference type="Pfam" id="PF04847">
    <property type="entry name" value="Calcipressin"/>
    <property type="match status" value="1"/>
</dbReference>
<dbReference type="PANTHER" id="PTHR10300">
    <property type="entry name" value="CALCIPRESSIN"/>
    <property type="match status" value="1"/>
</dbReference>
<dbReference type="InterPro" id="IPR012677">
    <property type="entry name" value="Nucleotide-bd_a/b_plait_sf"/>
</dbReference>
<dbReference type="Gene3D" id="3.30.70.330">
    <property type="match status" value="1"/>
</dbReference>
<dbReference type="GO" id="GO:0005737">
    <property type="term" value="C:cytoplasm"/>
    <property type="evidence" value="ECO:0007669"/>
    <property type="project" value="TreeGrafter"/>
</dbReference>
<gene>
    <name evidence="4" type="ORF">FH972_025721</name>
</gene>
<dbReference type="GO" id="GO:0016462">
    <property type="term" value="F:pyrophosphatase activity"/>
    <property type="evidence" value="ECO:0007669"/>
    <property type="project" value="InterPro"/>
</dbReference>
<name>A0A5N6L1X8_9ROSI</name>
<evidence type="ECO:0000313" key="4">
    <source>
        <dbReference type="EMBL" id="KAB8576193.1"/>
    </source>
</evidence>
<dbReference type="PANTHER" id="PTHR10300:SF14">
    <property type="entry name" value="PROTEIN SARAH"/>
    <property type="match status" value="1"/>
</dbReference>
<dbReference type="InterPro" id="IPR047198">
    <property type="entry name" value="DDP-like_NUDIX"/>
</dbReference>
<reference evidence="4 5" key="1">
    <citation type="submission" date="2019-06" db="EMBL/GenBank/DDBJ databases">
        <title>A chromosomal-level reference genome of Carpinus fangiana (Coryloideae, Betulaceae).</title>
        <authorList>
            <person name="Yang X."/>
            <person name="Wang Z."/>
            <person name="Zhang L."/>
            <person name="Hao G."/>
            <person name="Liu J."/>
            <person name="Yang Y."/>
        </authorList>
    </citation>
    <scope>NUCLEOTIDE SEQUENCE [LARGE SCALE GENOMIC DNA]</scope>
    <source>
        <strain evidence="4">Cfa_2016G</strain>
        <tissue evidence="4">Leaf</tissue>
    </source>
</reference>
<feature type="compositionally biased region" description="Polar residues" evidence="2">
    <location>
        <begin position="354"/>
        <end position="373"/>
    </location>
</feature>
<feature type="compositionally biased region" description="Basic residues" evidence="2">
    <location>
        <begin position="215"/>
        <end position="225"/>
    </location>
</feature>
<comment type="similarity">
    <text evidence="1">Belongs to the RCAN family.</text>
</comment>
<sequence>MADAQRSMEARVGRDKQRYGPSGERLVAGVVGLSLDKNYVLLISSTRRSNWVLPKGGWETDEATEQDAAAREAWEEAGITIKITRDLGKIDDRRKPNEMTPEAPNATYRFFEATVSKLEDEWPEKHKRGRQWMTYSQASQALKNRPELLEALNRCSLLNTFSTGWRSCLRDVWPTVSCEPAVFLMPGARLCCVNLSACSGWGRPEDATTAEQRQLKGRPRTRPHGKAWQYSTKAGRARLHSLYGAAGCAAATRNSPRGNAQRLHPARPEEMRRSGRVGGDCASPTHFAEKGAVGLACSRDPWRYEHCPLHGSHLHNHPPHTPGRPLPITTLRPVLSLPHQPPPPSSYSRPTMSFAPQQQTLTPPHSRKSSTSEMEGRRTKSSSLSLDLTQLPPLITPSPPSNTLLITNLQDPAIFTATTLAHLRAMMDQATPAGIYAFSPLRTLRRIVVTFWDVESATAVRALLDGEVILGDRVRVYFGEPTPLRALDDKERHLQAPKLDKQFFISPPPSPPAGWEVRLEDAPNKEVHPSDLTTALQRLNASTQPDGRDVVMEDADVRTPVSAREGQRSRSGTIVYHPEDHGNSPNLPAIAVEDTTASPGDMSPVADLEDAEGGGKILAHTSRPPVELMS</sequence>
<feature type="region of interest" description="Disordered" evidence="2">
    <location>
        <begin position="250"/>
        <end position="277"/>
    </location>
</feature>
<dbReference type="InterPro" id="IPR006931">
    <property type="entry name" value="Calcipressin"/>
</dbReference>
<dbReference type="CDD" id="cd04666">
    <property type="entry name" value="NUDIX_DIPP2_like_Nudt4"/>
    <property type="match status" value="1"/>
</dbReference>
<feature type="region of interest" description="Disordered" evidence="2">
    <location>
        <begin position="334"/>
        <end position="393"/>
    </location>
</feature>
<evidence type="ECO:0000256" key="2">
    <source>
        <dbReference type="SAM" id="MobiDB-lite"/>
    </source>
</evidence>
<dbReference type="InterPro" id="IPR035979">
    <property type="entry name" value="RBD_domain_sf"/>
</dbReference>
<feature type="domain" description="Nudix hydrolase" evidence="3">
    <location>
        <begin position="23"/>
        <end position="155"/>
    </location>
</feature>
<protein>
    <recommendedName>
        <fullName evidence="3">Nudix hydrolase domain-containing protein</fullName>
    </recommendedName>
</protein>
<feature type="region of interest" description="Disordered" evidence="2">
    <location>
        <begin position="206"/>
        <end position="227"/>
    </location>
</feature>
<dbReference type="SUPFAM" id="SSF54928">
    <property type="entry name" value="RNA-binding domain, RBD"/>
    <property type="match status" value="1"/>
</dbReference>
<dbReference type="Gene3D" id="3.90.79.10">
    <property type="entry name" value="Nucleoside Triphosphate Pyrophosphohydrolase"/>
    <property type="match status" value="1"/>
</dbReference>
<dbReference type="PROSITE" id="PS51462">
    <property type="entry name" value="NUDIX"/>
    <property type="match status" value="1"/>
</dbReference>
<dbReference type="AlphaFoldDB" id="A0A5N6L1X8"/>
<keyword evidence="5" id="KW-1185">Reference proteome</keyword>
<proteinExistence type="inferred from homology"/>
<feature type="compositionally biased region" description="Basic and acidic residues" evidence="2">
    <location>
        <begin position="1"/>
        <end position="18"/>
    </location>
</feature>
<dbReference type="GO" id="GO:0019722">
    <property type="term" value="P:calcium-mediated signaling"/>
    <property type="evidence" value="ECO:0007669"/>
    <property type="project" value="InterPro"/>
</dbReference>
<dbReference type="InterPro" id="IPR000086">
    <property type="entry name" value="NUDIX_hydrolase_dom"/>
</dbReference>
<evidence type="ECO:0000256" key="1">
    <source>
        <dbReference type="ARBA" id="ARBA00008209"/>
    </source>
</evidence>
<comment type="caution">
    <text evidence="4">The sequence shown here is derived from an EMBL/GenBank/DDBJ whole genome shotgun (WGS) entry which is preliminary data.</text>
</comment>
<dbReference type="Pfam" id="PF00293">
    <property type="entry name" value="NUDIX"/>
    <property type="match status" value="1"/>
</dbReference>
<dbReference type="GO" id="GO:0008597">
    <property type="term" value="F:calcium-dependent protein serine/threonine phosphatase regulator activity"/>
    <property type="evidence" value="ECO:0007669"/>
    <property type="project" value="TreeGrafter"/>
</dbReference>
<dbReference type="Proteomes" id="UP000327013">
    <property type="component" value="Unassembled WGS sequence"/>
</dbReference>
<evidence type="ECO:0000313" key="5">
    <source>
        <dbReference type="Proteomes" id="UP000327013"/>
    </source>
</evidence>